<proteinExistence type="predicted"/>
<evidence type="ECO:0000313" key="2">
    <source>
        <dbReference type="Proteomes" id="UP000027390"/>
    </source>
</evidence>
<reference evidence="1 2" key="1">
    <citation type="submission" date="2014-03" db="EMBL/GenBank/DDBJ databases">
        <authorList>
            <person name="Churilla B.M."/>
            <person name="Abrahim M.R."/>
            <person name="Burke K.A."/>
            <person name="Yu V.J."/>
            <person name="Adkins N.L."/>
            <person name="Cohen K.L."/>
            <person name="Colicchio M.A."/>
            <person name="Fasoranti T.O."/>
            <person name="Genkil J.S."/>
            <person name="Kramer Z.J."/>
            <person name="Prout A.K."/>
            <person name="Schafer C.E."/>
            <person name="Schwarz A.G."/>
            <person name="Tish M."/>
            <person name="Vispute N."/>
            <person name="Wilkes K.E."/>
            <person name="Williams C.R."/>
            <person name="Xiao X."/>
            <person name="Yoder B.A."/>
            <person name="Lapin J.S."/>
            <person name="Ott C.T."/>
            <person name="Walburn T.D."/>
            <person name="Bradley K.W."/>
            <person name="Clarke D.Q."/>
            <person name="Lewis M.F."/>
            <person name="Barker L.P."/>
            <person name="Bailey C."/>
            <person name="Asai D.J."/>
            <person name="Bowman C.A."/>
            <person name="Russell D.A."/>
            <person name="Pope W.H."/>
            <person name="Jacobs-Sera D."/>
            <person name="Hendrix R.W."/>
            <person name="Hatfull G.F."/>
        </authorList>
    </citation>
    <scope>NUCLEOTIDE SEQUENCE [LARGE SCALE GENOMIC DNA]</scope>
</reference>
<organism evidence="1 2">
    <name type="scientific">Mycobacterium phage Willis</name>
    <dbReference type="NCBI Taxonomy" id="1486404"/>
    <lineage>
        <taxon>Viruses</taxon>
        <taxon>Duplodnaviria</taxon>
        <taxon>Heunggongvirae</taxon>
        <taxon>Uroviricota</taxon>
        <taxon>Caudoviricetes</taxon>
        <taxon>Ceeclamvirinae</taxon>
        <taxon>Bixzunavirus</taxon>
        <taxon>Bixzunavirus Bxz1</taxon>
    </lineage>
</organism>
<gene>
    <name evidence="1" type="primary">197</name>
    <name evidence="1" type="ORF">PBI_WILLIS_197</name>
</gene>
<name>A0A068CD63_9CAUD</name>
<evidence type="ECO:0000313" key="1">
    <source>
        <dbReference type="EMBL" id="AID18245.1"/>
    </source>
</evidence>
<accession>A0A068CD63</accession>
<sequence>MTLTRDPRYSPGHLVPLSSEPPFYWQRAHLDKLDGPVQSFDVRDVLYGMMAGLSARDAHELARAAQETRARHRRAEGNWDLWDWVDLLQKLSYKPGWHCQILLGYPTPRIEIETVVTLPDGATERLVSSVLLYENMPGARWARRAITAMLQEMEVKIMKAYLRCDGEPWTEEKDVP</sequence>
<protein>
    <submittedName>
        <fullName evidence="1">Uncharacterized protein</fullName>
    </submittedName>
</protein>
<dbReference type="EMBL" id="KJ595575">
    <property type="protein sequence ID" value="AID18245.1"/>
    <property type="molecule type" value="Genomic_DNA"/>
</dbReference>
<dbReference type="Proteomes" id="UP000027390">
    <property type="component" value="Segment"/>
</dbReference>